<feature type="transmembrane region" description="Helical" evidence="6">
    <location>
        <begin position="237"/>
        <end position="257"/>
    </location>
</feature>
<dbReference type="Proteomes" id="UP000001882">
    <property type="component" value="Chromosome"/>
</dbReference>
<evidence type="ECO:0000256" key="3">
    <source>
        <dbReference type="ARBA" id="ARBA00022692"/>
    </source>
</evidence>
<dbReference type="OrthoDB" id="147710at2157"/>
<evidence type="ECO:0000313" key="8">
    <source>
        <dbReference type="EMBL" id="BAI62642.1"/>
    </source>
</evidence>
<proteinExistence type="predicted"/>
<evidence type="ECO:0000256" key="1">
    <source>
        <dbReference type="ARBA" id="ARBA00004651"/>
    </source>
</evidence>
<evidence type="ECO:0000256" key="5">
    <source>
        <dbReference type="ARBA" id="ARBA00023136"/>
    </source>
</evidence>
<comment type="subcellular location">
    <subcellularLocation>
        <location evidence="1">Cell membrane</location>
        <topology evidence="1">Multi-pass membrane protein</topology>
    </subcellularLocation>
</comment>
<evidence type="ECO:0000256" key="4">
    <source>
        <dbReference type="ARBA" id="ARBA00022989"/>
    </source>
</evidence>
<dbReference type="Pfam" id="PF00482">
    <property type="entry name" value="T2SSF"/>
    <property type="match status" value="1"/>
</dbReference>
<keyword evidence="2" id="KW-1003">Cell membrane</keyword>
<keyword evidence="3 6" id="KW-0812">Transmembrane</keyword>
<accession>D1Z1S0</accession>
<dbReference type="KEGG" id="mpd:MCP_2570"/>
<dbReference type="GO" id="GO:0005886">
    <property type="term" value="C:plasma membrane"/>
    <property type="evidence" value="ECO:0007669"/>
    <property type="project" value="UniProtKB-SubCell"/>
</dbReference>
<dbReference type="GeneID" id="8682317"/>
<evidence type="ECO:0000259" key="7">
    <source>
        <dbReference type="Pfam" id="PF00482"/>
    </source>
</evidence>
<protein>
    <recommendedName>
        <fullName evidence="7">Type II secretion system protein GspF domain-containing protein</fullName>
    </recommendedName>
</protein>
<feature type="transmembrane region" description="Helical" evidence="6">
    <location>
        <begin position="21"/>
        <end position="44"/>
    </location>
</feature>
<feature type="transmembrane region" description="Helical" evidence="6">
    <location>
        <begin position="50"/>
        <end position="71"/>
    </location>
</feature>
<name>D1Z1S0_METPS</name>
<gene>
    <name evidence="8" type="ordered locus">MCP_2570</name>
</gene>
<dbReference type="EMBL" id="AP011532">
    <property type="protein sequence ID" value="BAI62642.1"/>
    <property type="molecule type" value="Genomic_DNA"/>
</dbReference>
<reference evidence="9" key="3">
    <citation type="journal article" date="2011" name="PLoS ONE">
        <title>Genome sequence of a mesophilic hydrogenotrophic methanogen Methanocella paludicola, the first cultivated representative of the order Methanocellales.</title>
        <authorList>
            <person name="Sakai S."/>
            <person name="Takaki Y."/>
            <person name="Shimamura S."/>
            <person name="Sekine M."/>
            <person name="Tajima T."/>
            <person name="Kosugi H."/>
            <person name="Ichikawa N."/>
            <person name="Tasumi E."/>
            <person name="Hiraki A.T."/>
            <person name="Shimizu A."/>
            <person name="Kato Y."/>
            <person name="Nishiko R."/>
            <person name="Mori K."/>
            <person name="Fujita N."/>
            <person name="Imachi H."/>
            <person name="Takai K."/>
        </authorList>
    </citation>
    <scope>NUCLEOTIDE SEQUENCE [LARGE SCALE GENOMIC DNA]</scope>
    <source>
        <strain evidence="9">DSM 17711 / JCM 13418 / NBRC 101707 / SANAE</strain>
    </source>
</reference>
<sequence>MSLTALHRLDISDTCSFVKSAGLPAVAAASVIAGLVAAFVVFVLTSSPDIALFAGVMAPLLPIAFAFRAVAVYDAEVEAKAPELFYDLSEQVKASGSIVKALKRVSRHEYGTISDEVCRMLSEIEEEGYDIASALRAMALRTKNRYVDRSVSVIIEALTTSSNLESILKAVASEGRLAQSLKKERQAGISSSVFVIYFTAIIFLAVTMLCITSFMHLSADMRLATGLEVLNVRDAVMPYYVLSVSVALCTGLAIGEMREAIVYGGARDAAILLGLTFLVYELVIFPGYDMLGAFGI</sequence>
<feature type="transmembrane region" description="Helical" evidence="6">
    <location>
        <begin position="193"/>
        <end position="217"/>
    </location>
</feature>
<keyword evidence="4 6" id="KW-1133">Transmembrane helix</keyword>
<dbReference type="eggNOG" id="arCOG01811">
    <property type="taxonomic scope" value="Archaea"/>
</dbReference>
<dbReference type="PANTHER" id="PTHR35402">
    <property type="entry name" value="INTEGRAL MEMBRANE PROTEIN-RELATED"/>
    <property type="match status" value="1"/>
</dbReference>
<dbReference type="AlphaFoldDB" id="D1Z1S0"/>
<evidence type="ECO:0000256" key="2">
    <source>
        <dbReference type="ARBA" id="ARBA00022475"/>
    </source>
</evidence>
<reference evidence="8 9" key="2">
    <citation type="journal article" date="2008" name="Int. J. Syst. Evol. Microbiol.">
        <title>Methanocella paludicola gen. nov., sp. nov., a methane-producing archaeon, the first isolate of the lineage 'Rice Cluster I', and proposal of the new archaeal order Methanocellales ord. nov.</title>
        <authorList>
            <person name="Sakai S."/>
            <person name="Imachi H."/>
            <person name="Hanada S."/>
            <person name="Ohashi A."/>
            <person name="Harada H."/>
            <person name="Kamagata Y."/>
        </authorList>
    </citation>
    <scope>NUCLEOTIDE SEQUENCE [LARGE SCALE GENOMIC DNA]</scope>
    <source>
        <strain evidence="9">DSM 17711 / JCM 13418 / NBRC 101707 / SANAE</strain>
    </source>
</reference>
<feature type="domain" description="Type II secretion system protein GspF" evidence="7">
    <location>
        <begin position="88"/>
        <end position="208"/>
    </location>
</feature>
<evidence type="ECO:0000313" key="9">
    <source>
        <dbReference type="Proteomes" id="UP000001882"/>
    </source>
</evidence>
<keyword evidence="9" id="KW-1185">Reference proteome</keyword>
<keyword evidence="5 6" id="KW-0472">Membrane</keyword>
<feature type="transmembrane region" description="Helical" evidence="6">
    <location>
        <begin position="269"/>
        <end position="288"/>
    </location>
</feature>
<reference evidence="8 9" key="1">
    <citation type="journal article" date="2007" name="Appl. Environ. Microbiol.">
        <title>Isolation of key methanogens for global methane emission from rice paddy fields: a novel isolate affiliated with the clone cluster rice cluster I.</title>
        <authorList>
            <person name="Sakai S."/>
            <person name="Imachi H."/>
            <person name="Sekiguchi Y."/>
            <person name="Ohashi A."/>
            <person name="Harada H."/>
            <person name="Kamagata Y."/>
        </authorList>
    </citation>
    <scope>NUCLEOTIDE SEQUENCE [LARGE SCALE GENOMIC DNA]</scope>
    <source>
        <strain evidence="9">DSM 17711 / JCM 13418 / NBRC 101707 / SANAE</strain>
    </source>
</reference>
<dbReference type="RefSeq" id="WP_012901316.1">
    <property type="nucleotide sequence ID" value="NC_013665.1"/>
</dbReference>
<dbReference type="InParanoid" id="D1Z1S0"/>
<dbReference type="STRING" id="304371.MCP_2570"/>
<evidence type="ECO:0000256" key="6">
    <source>
        <dbReference type="SAM" id="Phobius"/>
    </source>
</evidence>
<dbReference type="InterPro" id="IPR056569">
    <property type="entry name" value="ArlJ-like"/>
</dbReference>
<dbReference type="PANTHER" id="PTHR35402:SF1">
    <property type="entry name" value="TYPE II SECRETION SYSTEM PROTEIN GSPF DOMAIN-CONTAINING PROTEIN"/>
    <property type="match status" value="1"/>
</dbReference>
<dbReference type="InterPro" id="IPR018076">
    <property type="entry name" value="T2SS_GspF_dom"/>
</dbReference>
<organism evidence="8 9">
    <name type="scientific">Methanocella paludicola (strain DSM 17711 / JCM 13418 / NBRC 101707 / SANAE)</name>
    <dbReference type="NCBI Taxonomy" id="304371"/>
    <lineage>
        <taxon>Archaea</taxon>
        <taxon>Methanobacteriati</taxon>
        <taxon>Methanobacteriota</taxon>
        <taxon>Stenosarchaea group</taxon>
        <taxon>Methanomicrobia</taxon>
        <taxon>Methanocellales</taxon>
        <taxon>Methanocellaceae</taxon>
        <taxon>Methanocella</taxon>
    </lineage>
</organism>